<organism evidence="1 2">
    <name type="scientific">Ridgeia piscesae</name>
    <name type="common">Tubeworm</name>
    <dbReference type="NCBI Taxonomy" id="27915"/>
    <lineage>
        <taxon>Eukaryota</taxon>
        <taxon>Metazoa</taxon>
        <taxon>Spiralia</taxon>
        <taxon>Lophotrochozoa</taxon>
        <taxon>Annelida</taxon>
        <taxon>Polychaeta</taxon>
        <taxon>Sedentaria</taxon>
        <taxon>Canalipalpata</taxon>
        <taxon>Sabellida</taxon>
        <taxon>Siboglinidae</taxon>
        <taxon>Ridgeia</taxon>
    </lineage>
</organism>
<accession>A0AAD9NP33</accession>
<evidence type="ECO:0000313" key="1">
    <source>
        <dbReference type="EMBL" id="KAK2177532.1"/>
    </source>
</evidence>
<name>A0AAD9NP33_RIDPI</name>
<keyword evidence="2" id="KW-1185">Reference proteome</keyword>
<gene>
    <name evidence="1" type="ORF">NP493_584g02027</name>
</gene>
<proteinExistence type="predicted"/>
<dbReference type="AlphaFoldDB" id="A0AAD9NP33"/>
<protein>
    <submittedName>
        <fullName evidence="1">Uncharacterized protein</fullName>
    </submittedName>
</protein>
<dbReference type="Proteomes" id="UP001209878">
    <property type="component" value="Unassembled WGS sequence"/>
</dbReference>
<dbReference type="EMBL" id="JAODUO010000592">
    <property type="protein sequence ID" value="KAK2177532.1"/>
    <property type="molecule type" value="Genomic_DNA"/>
</dbReference>
<reference evidence="1" key="1">
    <citation type="journal article" date="2023" name="Mol. Biol. Evol.">
        <title>Third-Generation Sequencing Reveals the Adaptive Role of the Epigenome in Three Deep-Sea Polychaetes.</title>
        <authorList>
            <person name="Perez M."/>
            <person name="Aroh O."/>
            <person name="Sun Y."/>
            <person name="Lan Y."/>
            <person name="Juniper S.K."/>
            <person name="Young C.R."/>
            <person name="Angers B."/>
            <person name="Qian P.Y."/>
        </authorList>
    </citation>
    <scope>NUCLEOTIDE SEQUENCE</scope>
    <source>
        <strain evidence="1">R07B-5</strain>
    </source>
</reference>
<comment type="caution">
    <text evidence="1">The sequence shown here is derived from an EMBL/GenBank/DDBJ whole genome shotgun (WGS) entry which is preliminary data.</text>
</comment>
<evidence type="ECO:0000313" key="2">
    <source>
        <dbReference type="Proteomes" id="UP001209878"/>
    </source>
</evidence>
<sequence length="101" mass="11829">MKTPGTLSFTLTSTMTPHECEESTLHFTNEHTSLRVLHLKDVINKFWEIMCGFIYACTNVCTHKKCITNFVICFIYYYMRRVQGLYTKCPHTPWLNQGAEL</sequence>